<comment type="caution">
    <text evidence="3">The sequence shown here is derived from an EMBL/GenBank/DDBJ whole genome shotgun (WGS) entry which is preliminary data.</text>
</comment>
<keyword evidence="4" id="KW-1185">Reference proteome</keyword>
<organism evidence="3 4">
    <name type="scientific">Halopelagius fulvigenes</name>
    <dbReference type="NCBI Taxonomy" id="1198324"/>
    <lineage>
        <taxon>Archaea</taxon>
        <taxon>Methanobacteriati</taxon>
        <taxon>Methanobacteriota</taxon>
        <taxon>Stenosarchaea group</taxon>
        <taxon>Halobacteria</taxon>
        <taxon>Halobacteriales</taxon>
        <taxon>Haloferacaceae</taxon>
    </lineage>
</organism>
<dbReference type="GO" id="GO:0032259">
    <property type="term" value="P:methylation"/>
    <property type="evidence" value="ECO:0007669"/>
    <property type="project" value="UniProtKB-KW"/>
</dbReference>
<feature type="region of interest" description="Disordered" evidence="1">
    <location>
        <begin position="1"/>
        <end position="39"/>
    </location>
</feature>
<gene>
    <name evidence="3" type="ORF">ACFQEV_17270</name>
</gene>
<keyword evidence="3" id="KW-0489">Methyltransferase</keyword>
<dbReference type="AlphaFoldDB" id="A0ABD5U6G0"/>
<evidence type="ECO:0000313" key="4">
    <source>
        <dbReference type="Proteomes" id="UP001596408"/>
    </source>
</evidence>
<protein>
    <submittedName>
        <fullName evidence="3">Class I SAM-dependent methyltransferase</fullName>
    </submittedName>
</protein>
<dbReference type="InterPro" id="IPR029063">
    <property type="entry name" value="SAM-dependent_MTases_sf"/>
</dbReference>
<dbReference type="RefSeq" id="WP_379698743.1">
    <property type="nucleotide sequence ID" value="NZ_JBHSXH010000015.1"/>
</dbReference>
<evidence type="ECO:0000256" key="1">
    <source>
        <dbReference type="SAM" id="MobiDB-lite"/>
    </source>
</evidence>
<reference evidence="3 4" key="1">
    <citation type="journal article" date="2019" name="Int. J. Syst. Evol. Microbiol.">
        <title>The Global Catalogue of Microorganisms (GCM) 10K type strain sequencing project: providing services to taxonomists for standard genome sequencing and annotation.</title>
        <authorList>
            <consortium name="The Broad Institute Genomics Platform"/>
            <consortium name="The Broad Institute Genome Sequencing Center for Infectious Disease"/>
            <person name="Wu L."/>
            <person name="Ma J."/>
        </authorList>
    </citation>
    <scope>NUCLEOTIDE SEQUENCE [LARGE SCALE GENOMIC DNA]</scope>
    <source>
        <strain evidence="3 4">YIM 94188</strain>
    </source>
</reference>
<dbReference type="Proteomes" id="UP001596408">
    <property type="component" value="Unassembled WGS sequence"/>
</dbReference>
<name>A0ABD5U6G0_9EURY</name>
<accession>A0ABD5U6G0</accession>
<dbReference type="InterPro" id="IPR013216">
    <property type="entry name" value="Methyltransf_11"/>
</dbReference>
<evidence type="ECO:0000313" key="3">
    <source>
        <dbReference type="EMBL" id="MFC6826729.1"/>
    </source>
</evidence>
<evidence type="ECO:0000259" key="2">
    <source>
        <dbReference type="Pfam" id="PF08241"/>
    </source>
</evidence>
<dbReference type="Pfam" id="PF08241">
    <property type="entry name" value="Methyltransf_11"/>
    <property type="match status" value="1"/>
</dbReference>
<dbReference type="Gene3D" id="3.40.50.150">
    <property type="entry name" value="Vaccinia Virus protein VP39"/>
    <property type="match status" value="1"/>
</dbReference>
<sequence length="183" mass="20612">MTDASDLVGEKKRGGQRSGRARRTGAAEPIEPRINLGCGSDKMDDWHNVDIVPEADPDEVVDLNETPWPWPNSLFDEVLASNVLEHLDDQHAALHELRRITKPGGRIEVRVPHPNSPGFWADPTHVSPLCEQTFTHYLAPDWEVEEVRVSRVRFGRLFPESIALRLADHIGHVVDEITVVLRV</sequence>
<dbReference type="SUPFAM" id="SSF53335">
    <property type="entry name" value="S-adenosyl-L-methionine-dependent methyltransferases"/>
    <property type="match status" value="1"/>
</dbReference>
<dbReference type="EMBL" id="JBHSXH010000015">
    <property type="protein sequence ID" value="MFC6826729.1"/>
    <property type="molecule type" value="Genomic_DNA"/>
</dbReference>
<proteinExistence type="predicted"/>
<dbReference type="GO" id="GO:0008168">
    <property type="term" value="F:methyltransferase activity"/>
    <property type="evidence" value="ECO:0007669"/>
    <property type="project" value="UniProtKB-KW"/>
</dbReference>
<keyword evidence="3" id="KW-0808">Transferase</keyword>
<feature type="domain" description="Methyltransferase type 11" evidence="2">
    <location>
        <begin position="63"/>
        <end position="107"/>
    </location>
</feature>